<feature type="domain" description="Spore protein YkvP/CgeB glycosyl transferase-like" evidence="1">
    <location>
        <begin position="2"/>
        <end position="80"/>
    </location>
</feature>
<dbReference type="EMBL" id="CP014230">
    <property type="protein sequence ID" value="AMD92108.1"/>
    <property type="molecule type" value="Genomic_DNA"/>
</dbReference>
<gene>
    <name evidence="2" type="ORF">AXF15_02630</name>
</gene>
<evidence type="ECO:0000313" key="2">
    <source>
        <dbReference type="EMBL" id="AMD92108.1"/>
    </source>
</evidence>
<sequence>MYEIPAHGMMMVCDKGGASAHEFIFEDGTEAIYYDSIEEAIEVMAYYSVHEEERVSIARRGYERFWENYEWEKNLKEFLDWAINLQK</sequence>
<name>A0A0X8JNR7_9BACT</name>
<reference evidence="3" key="1">
    <citation type="submission" date="2016-02" db="EMBL/GenBank/DDBJ databases">
        <authorList>
            <person name="Holder M.E."/>
            <person name="Ajami N.J."/>
            <person name="Petrosino J.F."/>
        </authorList>
    </citation>
    <scope>NUCLEOTIDE SEQUENCE [LARGE SCALE GENOMIC DNA]</scope>
    <source>
        <strain evidence="3">DSM 12838</strain>
    </source>
</reference>
<dbReference type="STRING" id="888061.AXF15_02630"/>
<accession>A0A0X8JNR7</accession>
<dbReference type="Pfam" id="PF13524">
    <property type="entry name" value="Glyco_trans_1_2"/>
    <property type="match status" value="1"/>
</dbReference>
<organism evidence="2 3">
    <name type="scientific">Desulfomicrobium orale DSM 12838</name>
    <dbReference type="NCBI Taxonomy" id="888061"/>
    <lineage>
        <taxon>Bacteria</taxon>
        <taxon>Pseudomonadati</taxon>
        <taxon>Thermodesulfobacteriota</taxon>
        <taxon>Desulfovibrionia</taxon>
        <taxon>Desulfovibrionales</taxon>
        <taxon>Desulfomicrobiaceae</taxon>
        <taxon>Desulfomicrobium</taxon>
    </lineage>
</organism>
<proteinExistence type="predicted"/>
<keyword evidence="3" id="KW-1185">Reference proteome</keyword>
<dbReference type="Proteomes" id="UP000063964">
    <property type="component" value="Chromosome"/>
</dbReference>
<dbReference type="InterPro" id="IPR055259">
    <property type="entry name" value="YkvP/CgeB_Glyco_trans-like"/>
</dbReference>
<evidence type="ECO:0000313" key="3">
    <source>
        <dbReference type="Proteomes" id="UP000063964"/>
    </source>
</evidence>
<evidence type="ECO:0000259" key="1">
    <source>
        <dbReference type="Pfam" id="PF13524"/>
    </source>
</evidence>
<dbReference type="KEGG" id="doa:AXF15_02630"/>
<protein>
    <recommendedName>
        <fullName evidence="1">Spore protein YkvP/CgeB glycosyl transferase-like domain-containing protein</fullName>
    </recommendedName>
</protein>
<dbReference type="AlphaFoldDB" id="A0A0X8JNR7"/>